<keyword evidence="3" id="KW-1003">Cell membrane</keyword>
<evidence type="ECO:0000256" key="4">
    <source>
        <dbReference type="ARBA" id="ARBA00022692"/>
    </source>
</evidence>
<dbReference type="PANTHER" id="PTHR11795:SF447">
    <property type="entry name" value="ABC TRANSPORTER PERMEASE PROTEIN"/>
    <property type="match status" value="1"/>
</dbReference>
<evidence type="ECO:0000256" key="5">
    <source>
        <dbReference type="ARBA" id="ARBA00022970"/>
    </source>
</evidence>
<dbReference type="InterPro" id="IPR001851">
    <property type="entry name" value="ABC_transp_permease"/>
</dbReference>
<keyword evidence="2" id="KW-0813">Transport</keyword>
<feature type="transmembrane region" description="Helical" evidence="9">
    <location>
        <begin position="308"/>
        <end position="327"/>
    </location>
</feature>
<gene>
    <name evidence="11" type="ORF">BegalDRAFT_0192</name>
</gene>
<sequence>MMIRHFSFIRLIWLCCLIPLTVSAQTFEESIQTFSQVSDRSGLINIIQQLANIGDERGLPILEALRDGQLRMTADNQVFILKGEQAKNGLTGEMVAVSQLNFKELPSINNAIRRALLPAIGQLQLSVKDPTIRLQAAEELRKRPPEGANEFLKIAIAREQDPKISQTLKIALAQIELNSPDRPTRLNALQLMQEVQSSEFTALLTPLVAKNPDGSFVETDAEIRTKASTLLQAIEREQARIAQWGNLFYGLSLGSILLLAALGLAITFGLMGVINMAHGEMLMLGAYSTYVVQNLFREYLPTGFFDAYLILALPVAFIVSASVGILLERSVIRFLYNRPLETLLATWGISLVLIQTVRLLFGAQNVQVANPSWLSGGIEVAQNLVLPYNRLAIIGFVIFVVVLVWFILRHTSLGLKVRAVTQNRQMAACMGIRTAQVDMWTFGLGSGVAGLGGVALSQVGNVGPELGQLYIIDSFMVVVLGGVGNIAGAVFGALGLGMFSKWLEPEVGAVLAKILMLVLIVLFIQKRPQGLFALKGRFVEN</sequence>
<dbReference type="HOGENOM" id="CLU_027416_1_0_6"/>
<feature type="transmembrane region" description="Helical" evidence="9">
    <location>
        <begin position="391"/>
        <end position="408"/>
    </location>
</feature>
<dbReference type="STRING" id="395493.BegalDRAFT_0192"/>
<feature type="transmembrane region" description="Helical" evidence="9">
    <location>
        <begin position="475"/>
        <end position="495"/>
    </location>
</feature>
<feature type="chain" id="PRO_5003669077" evidence="10">
    <location>
        <begin position="25"/>
        <end position="541"/>
    </location>
</feature>
<dbReference type="GO" id="GO:0022857">
    <property type="term" value="F:transmembrane transporter activity"/>
    <property type="evidence" value="ECO:0007669"/>
    <property type="project" value="InterPro"/>
</dbReference>
<feature type="signal peptide" evidence="10">
    <location>
        <begin position="1"/>
        <end position="24"/>
    </location>
</feature>
<dbReference type="InterPro" id="IPR017779">
    <property type="entry name" value="ABC_UrtB_bac"/>
</dbReference>
<evidence type="ECO:0000256" key="6">
    <source>
        <dbReference type="ARBA" id="ARBA00022989"/>
    </source>
</evidence>
<dbReference type="CDD" id="cd06582">
    <property type="entry name" value="TM_PBP1_LivH_like"/>
    <property type="match status" value="1"/>
</dbReference>
<evidence type="ECO:0000256" key="7">
    <source>
        <dbReference type="ARBA" id="ARBA00023136"/>
    </source>
</evidence>
<comment type="similarity">
    <text evidence="8">Belongs to the binding-protein-dependent transport system permease family. LivHM subfamily.</text>
</comment>
<evidence type="ECO:0000256" key="3">
    <source>
        <dbReference type="ARBA" id="ARBA00022475"/>
    </source>
</evidence>
<evidence type="ECO:0000256" key="2">
    <source>
        <dbReference type="ARBA" id="ARBA00022448"/>
    </source>
</evidence>
<proteinExistence type="inferred from homology"/>
<evidence type="ECO:0000256" key="10">
    <source>
        <dbReference type="SAM" id="SignalP"/>
    </source>
</evidence>
<dbReference type="Pfam" id="PF02653">
    <property type="entry name" value="BPD_transp_2"/>
    <property type="match status" value="1"/>
</dbReference>
<dbReference type="AlphaFoldDB" id="I3CBX2"/>
<keyword evidence="6 9" id="KW-1133">Transmembrane helix</keyword>
<dbReference type="GO" id="GO:0005886">
    <property type="term" value="C:plasma membrane"/>
    <property type="evidence" value="ECO:0007669"/>
    <property type="project" value="UniProtKB-SubCell"/>
</dbReference>
<evidence type="ECO:0000313" key="11">
    <source>
        <dbReference type="EMBL" id="EIJ41115.1"/>
    </source>
</evidence>
<keyword evidence="4 9" id="KW-0812">Transmembrane</keyword>
<evidence type="ECO:0000256" key="1">
    <source>
        <dbReference type="ARBA" id="ARBA00004429"/>
    </source>
</evidence>
<name>I3CBX2_9GAMM</name>
<reference evidence="11 12" key="1">
    <citation type="submission" date="2011-11" db="EMBL/GenBank/DDBJ databases">
        <title>Improved High-Quality Draft sequence of Beggiatoa alba B18lD.</title>
        <authorList>
            <consortium name="US DOE Joint Genome Institute"/>
            <person name="Lucas S."/>
            <person name="Han J."/>
            <person name="Lapidus A."/>
            <person name="Cheng J.-F."/>
            <person name="Goodwin L."/>
            <person name="Pitluck S."/>
            <person name="Peters L."/>
            <person name="Mikhailova N."/>
            <person name="Held B."/>
            <person name="Detter J.C."/>
            <person name="Han C."/>
            <person name="Tapia R."/>
            <person name="Land M."/>
            <person name="Hauser L."/>
            <person name="Kyrpides N."/>
            <person name="Ivanova N."/>
            <person name="Pagani I."/>
            <person name="Samuel K."/>
            <person name="Teske A."/>
            <person name="Mueller J."/>
            <person name="Woyke T."/>
        </authorList>
    </citation>
    <scope>NUCLEOTIDE SEQUENCE [LARGE SCALE GENOMIC DNA]</scope>
    <source>
        <strain evidence="11 12">B18LD</strain>
    </source>
</reference>
<accession>I3CBX2</accession>
<keyword evidence="7 9" id="KW-0472">Membrane</keyword>
<dbReference type="EMBL" id="JH600070">
    <property type="protein sequence ID" value="EIJ41115.1"/>
    <property type="molecule type" value="Genomic_DNA"/>
</dbReference>
<keyword evidence="12" id="KW-1185">Reference proteome</keyword>
<dbReference type="NCBIfam" id="TIGR03409">
    <property type="entry name" value="urea_trans_UrtB"/>
    <property type="match status" value="1"/>
</dbReference>
<evidence type="ECO:0000256" key="9">
    <source>
        <dbReference type="SAM" id="Phobius"/>
    </source>
</evidence>
<dbReference type="SUPFAM" id="SSF48371">
    <property type="entry name" value="ARM repeat"/>
    <property type="match status" value="1"/>
</dbReference>
<dbReference type="PANTHER" id="PTHR11795">
    <property type="entry name" value="BRANCHED-CHAIN AMINO ACID TRANSPORT SYSTEM PERMEASE PROTEIN LIVH"/>
    <property type="match status" value="1"/>
</dbReference>
<comment type="subcellular location">
    <subcellularLocation>
        <location evidence="1">Cell inner membrane</location>
        <topology evidence="1">Multi-pass membrane protein</topology>
    </subcellularLocation>
</comment>
<protein>
    <submittedName>
        <fullName evidence="11">Urea ABC transporter, permease protein UrtB</fullName>
    </submittedName>
</protein>
<dbReference type="InterPro" id="IPR052157">
    <property type="entry name" value="BCAA_transport_permease"/>
</dbReference>
<dbReference type="eggNOG" id="COG0559">
    <property type="taxonomic scope" value="Bacteria"/>
</dbReference>
<keyword evidence="10" id="KW-0732">Signal</keyword>
<organism evidence="11 12">
    <name type="scientific">Beggiatoa alba B18LD</name>
    <dbReference type="NCBI Taxonomy" id="395493"/>
    <lineage>
        <taxon>Bacteria</taxon>
        <taxon>Pseudomonadati</taxon>
        <taxon>Pseudomonadota</taxon>
        <taxon>Gammaproteobacteria</taxon>
        <taxon>Thiotrichales</taxon>
        <taxon>Thiotrichaceae</taxon>
        <taxon>Beggiatoa</taxon>
    </lineage>
</organism>
<dbReference type="InterPro" id="IPR016024">
    <property type="entry name" value="ARM-type_fold"/>
</dbReference>
<evidence type="ECO:0000313" key="12">
    <source>
        <dbReference type="Proteomes" id="UP000005744"/>
    </source>
</evidence>
<feature type="transmembrane region" description="Helical" evidence="9">
    <location>
        <begin position="247"/>
        <end position="274"/>
    </location>
</feature>
<evidence type="ECO:0000256" key="8">
    <source>
        <dbReference type="ARBA" id="ARBA00037998"/>
    </source>
</evidence>
<feature type="transmembrane region" description="Helical" evidence="9">
    <location>
        <begin position="339"/>
        <end position="361"/>
    </location>
</feature>
<dbReference type="Proteomes" id="UP000005744">
    <property type="component" value="Unassembled WGS sequence"/>
</dbReference>
<dbReference type="GO" id="GO:0006865">
    <property type="term" value="P:amino acid transport"/>
    <property type="evidence" value="ECO:0007669"/>
    <property type="project" value="UniProtKB-KW"/>
</dbReference>
<dbReference type="RefSeq" id="WP_002682742.1">
    <property type="nucleotide sequence ID" value="NZ_JH600070.1"/>
</dbReference>
<keyword evidence="5" id="KW-0029">Amino-acid transport</keyword>
<dbReference type="OrthoDB" id="9807115at2"/>
<feature type="transmembrane region" description="Helical" evidence="9">
    <location>
        <begin position="507"/>
        <end position="524"/>
    </location>
</feature>